<dbReference type="Proteomes" id="UP001141933">
    <property type="component" value="Unassembled WGS sequence"/>
</dbReference>
<sequence>MKQFKMIGGTILALLMAGCSDDMIENQGVPPVSGEEIAFGVHSDNFNVPESRTIYEIPEGQTVTNYSRLNIAWVPDKDSVRVYCPESPKGFEWSDYAVKGTKTEPYLAKKGDTGVRWGDVSQDHHFYAFYPTERIVSGLENGTTITANIPTAQEGGEFVHPAETEQNIGNIKLPAHWGLIRPNMTFAMMGGKGTWAKGTDKNVTLDFKPLVSVVDVVINGPQDGTVNIYYVSVRSKTQPIVGNFTYNVGTGEFSGMEDQVSSDNNIATINCTHMDNGIPTPVILKAGEVLTLKFFLLPRDIKASDLSVSVTLDGGRTLTQNLVPEGSQKPDVDLVQGMITRVVTPKVKYPEASNWMSEIGDDVLFAGLSLPGSKHSYTGDLYQTTGHGVNLETDIMQFYQKLYVTDVNPNDETAQSQFDKGIRAFDLKLIVEEGEAYVYAGGAKLSSGLTIGGVLTNLWGEIQKSPSECAVVCVNFVYDGRTNEAAWTTAVVSAIDTWANANKNGQGENILKVITPQTTMLDMRGHIAVIINHSGEPATPSENVNYINYHSASVQETEIKTYNFNGNYDIHVQQLYQVNNPSITSSSGTYKVPNTTVGLVPYYIDHRMIIDKNAPAEGYDLMAVKERLMNRMFEEARTGTFDGLYINDLAGFCVVKNDESTGYVKGAVRSWHNGDFGDWGDHWHPNALETLYSWDRYCSVPDAMNYGGEPSSKQYGDTWFYVDDASEMGKGNGGNTGEFAERFNPKALNAVHKMVNDGRVPIGIVFMNFAGVNDVEIGGKTYQVYGDRLPALIMANNFMYPLETVK</sequence>
<organism evidence="1 2">
    <name type="scientific">Phocaeicola acetigenes</name>
    <dbReference type="NCBI Taxonomy" id="3016083"/>
    <lineage>
        <taxon>Bacteria</taxon>
        <taxon>Pseudomonadati</taxon>
        <taxon>Bacteroidota</taxon>
        <taxon>Bacteroidia</taxon>
        <taxon>Bacteroidales</taxon>
        <taxon>Bacteroidaceae</taxon>
        <taxon>Phocaeicola</taxon>
    </lineage>
</organism>
<accession>A0ABT4PJI7</accession>
<evidence type="ECO:0008006" key="3">
    <source>
        <dbReference type="Google" id="ProtNLM"/>
    </source>
</evidence>
<keyword evidence="2" id="KW-1185">Reference proteome</keyword>
<evidence type="ECO:0000313" key="1">
    <source>
        <dbReference type="EMBL" id="MCZ8373193.1"/>
    </source>
</evidence>
<protein>
    <recommendedName>
        <fullName evidence="3">DUF4960 domain-containing protein</fullName>
    </recommendedName>
</protein>
<proteinExistence type="predicted"/>
<comment type="caution">
    <text evidence="1">The sequence shown here is derived from an EMBL/GenBank/DDBJ whole genome shotgun (WGS) entry which is preliminary data.</text>
</comment>
<dbReference type="InterPro" id="IPR017946">
    <property type="entry name" value="PLC-like_Pdiesterase_TIM-brl"/>
</dbReference>
<reference evidence="1" key="1">
    <citation type="submission" date="2022-12" db="EMBL/GenBank/DDBJ databases">
        <title>Phocaeicola acetigenes sp. nov., isolated feces from a healthy human.</title>
        <authorList>
            <person name="Do H."/>
            <person name="Ha Y.B."/>
            <person name="Kim J.-S."/>
            <person name="Suh M.K."/>
            <person name="Kim H.S."/>
            <person name="Lee J.-S."/>
        </authorList>
    </citation>
    <scope>NUCLEOTIDE SEQUENCE</scope>
    <source>
        <strain evidence="1">KGMB11183</strain>
    </source>
</reference>
<dbReference type="EMBL" id="JAPZVM010000009">
    <property type="protein sequence ID" value="MCZ8373193.1"/>
    <property type="molecule type" value="Genomic_DNA"/>
</dbReference>
<name>A0ABT4PJI7_9BACT</name>
<evidence type="ECO:0000313" key="2">
    <source>
        <dbReference type="Proteomes" id="UP001141933"/>
    </source>
</evidence>
<dbReference type="PROSITE" id="PS51257">
    <property type="entry name" value="PROKAR_LIPOPROTEIN"/>
    <property type="match status" value="1"/>
</dbReference>
<dbReference type="Gene3D" id="3.20.20.190">
    <property type="entry name" value="Phosphatidylinositol (PI) phosphodiesterase"/>
    <property type="match status" value="1"/>
</dbReference>
<dbReference type="RefSeq" id="WP_269878499.1">
    <property type="nucleotide sequence ID" value="NZ_JAPZVM010000009.1"/>
</dbReference>
<dbReference type="SUPFAM" id="SSF51695">
    <property type="entry name" value="PLC-like phosphodiesterases"/>
    <property type="match status" value="1"/>
</dbReference>
<gene>
    <name evidence="1" type="ORF">O6P32_10825</name>
</gene>